<dbReference type="eggNOG" id="ENOG502SQRM">
    <property type="taxonomic scope" value="Eukaryota"/>
</dbReference>
<accession>B8M0F3</accession>
<dbReference type="InterPro" id="IPR052523">
    <property type="entry name" value="Trichothecene_AcTrans"/>
</dbReference>
<reference evidence="3" key="1">
    <citation type="journal article" date="2015" name="Genome Announc.">
        <title>Genome sequence of the AIDS-associated pathogen Penicillium marneffei (ATCC18224) and its near taxonomic relative Talaromyces stipitatus (ATCC10500).</title>
        <authorList>
            <person name="Nierman W.C."/>
            <person name="Fedorova-Abrams N.D."/>
            <person name="Andrianopoulos A."/>
        </authorList>
    </citation>
    <scope>NUCLEOTIDE SEQUENCE [LARGE SCALE GENOMIC DNA]</scope>
    <source>
        <strain evidence="3">ATCC 10500 / CBS 375.48 / QM 6759 / NRRL 1006</strain>
    </source>
</reference>
<dbReference type="SUPFAM" id="SSF55729">
    <property type="entry name" value="Acyl-CoA N-acyltransferases (Nat)"/>
    <property type="match status" value="1"/>
</dbReference>
<protein>
    <recommendedName>
        <fullName evidence="1">N-acetyltransferase domain-containing protein</fullName>
    </recommendedName>
</protein>
<organism evidence="2 3">
    <name type="scientific">Talaromyces stipitatus (strain ATCC 10500 / CBS 375.48 / QM 6759 / NRRL 1006)</name>
    <name type="common">Penicillium stipitatum</name>
    <dbReference type="NCBI Taxonomy" id="441959"/>
    <lineage>
        <taxon>Eukaryota</taxon>
        <taxon>Fungi</taxon>
        <taxon>Dikarya</taxon>
        <taxon>Ascomycota</taxon>
        <taxon>Pezizomycotina</taxon>
        <taxon>Eurotiomycetes</taxon>
        <taxon>Eurotiomycetidae</taxon>
        <taxon>Eurotiales</taxon>
        <taxon>Trichocomaceae</taxon>
        <taxon>Talaromyces</taxon>
        <taxon>Talaromyces sect. Talaromyces</taxon>
    </lineage>
</organism>
<dbReference type="CDD" id="cd04301">
    <property type="entry name" value="NAT_SF"/>
    <property type="match status" value="1"/>
</dbReference>
<dbReference type="InterPro" id="IPR016181">
    <property type="entry name" value="Acyl_CoA_acyltransferase"/>
</dbReference>
<dbReference type="GeneID" id="8106087"/>
<evidence type="ECO:0000313" key="3">
    <source>
        <dbReference type="Proteomes" id="UP000001745"/>
    </source>
</evidence>
<dbReference type="PANTHER" id="PTHR42791">
    <property type="entry name" value="GNAT FAMILY ACETYLTRANSFERASE"/>
    <property type="match status" value="1"/>
</dbReference>
<evidence type="ECO:0000313" key="2">
    <source>
        <dbReference type="EMBL" id="EED21250.1"/>
    </source>
</evidence>
<dbReference type="RefSeq" id="XP_002478213.1">
    <property type="nucleotide sequence ID" value="XM_002478168.1"/>
</dbReference>
<name>B8M0F3_TALSN</name>
<dbReference type="OMA" id="NATERTW"/>
<dbReference type="Proteomes" id="UP000001745">
    <property type="component" value="Unassembled WGS sequence"/>
</dbReference>
<dbReference type="PhylomeDB" id="B8M0F3"/>
<keyword evidence="3" id="KW-1185">Reference proteome</keyword>
<dbReference type="PANTHER" id="PTHR42791:SF2">
    <property type="entry name" value="N-ACETYLTRANSFERASE DOMAIN-CONTAINING PROTEIN"/>
    <property type="match status" value="1"/>
</dbReference>
<dbReference type="Gene3D" id="3.40.630.30">
    <property type="match status" value="1"/>
</dbReference>
<sequence>MAITISPTSPDDIRPIVCLAESAFPVLYSTLFDGPLKESTIDALGEQRIKSQFRENEKSEGKGKPANRFFAFKAIDDSTGRIVGEARWMIFYEDEVLTKSIEEEVQDRLSLGVPQMQVQATAVFARLLNTARREVLAVPSSETGSDAPVKLRKRVYLIALAVHPDYQRKGIGRRLVQWGLDEADRLGRISYLEATMEGIRLYEQSGFEKVKDISMDLTPFGGKGKLPFRLMIRQPRSKP</sequence>
<proteinExistence type="predicted"/>
<dbReference type="EMBL" id="EQ962653">
    <property type="protein sequence ID" value="EED21250.1"/>
    <property type="molecule type" value="Genomic_DNA"/>
</dbReference>
<dbReference type="GO" id="GO:0016747">
    <property type="term" value="F:acyltransferase activity, transferring groups other than amino-acyl groups"/>
    <property type="evidence" value="ECO:0007669"/>
    <property type="project" value="InterPro"/>
</dbReference>
<dbReference type="HOGENOM" id="CLU_060131_6_5_1"/>
<dbReference type="Pfam" id="PF00583">
    <property type="entry name" value="Acetyltransf_1"/>
    <property type="match status" value="1"/>
</dbReference>
<dbReference type="InterPro" id="IPR000182">
    <property type="entry name" value="GNAT_dom"/>
</dbReference>
<feature type="domain" description="N-acetyltransferase" evidence="1">
    <location>
        <begin position="95"/>
        <end position="233"/>
    </location>
</feature>
<gene>
    <name evidence="2" type="ORF">TSTA_084810</name>
</gene>
<dbReference type="STRING" id="441959.B8M0F3"/>
<dbReference type="OrthoDB" id="2744543at2759"/>
<dbReference type="PROSITE" id="PS51186">
    <property type="entry name" value="GNAT"/>
    <property type="match status" value="1"/>
</dbReference>
<dbReference type="AlphaFoldDB" id="B8M0F3"/>
<evidence type="ECO:0000259" key="1">
    <source>
        <dbReference type="PROSITE" id="PS51186"/>
    </source>
</evidence>
<dbReference type="InParanoid" id="B8M0F3"/>
<dbReference type="VEuPathDB" id="FungiDB:TSTA_084810"/>